<keyword evidence="6 10" id="KW-0378">Hydrolase</keyword>
<comment type="subcellular location">
    <subcellularLocation>
        <location evidence="10">Cytoplasm</location>
    </subcellularLocation>
</comment>
<evidence type="ECO:0000256" key="8">
    <source>
        <dbReference type="ARBA" id="ARBA00022958"/>
    </source>
</evidence>
<evidence type="ECO:0000256" key="3">
    <source>
        <dbReference type="ARBA" id="ARBA00022694"/>
    </source>
</evidence>
<keyword evidence="8 10" id="KW-0630">Potassium</keyword>
<dbReference type="GO" id="GO:0005829">
    <property type="term" value="C:cytosol"/>
    <property type="evidence" value="ECO:0007669"/>
    <property type="project" value="TreeGrafter"/>
</dbReference>
<dbReference type="AlphaFoldDB" id="A0A2L2X8G3"/>
<dbReference type="Gene3D" id="3.30.1360.120">
    <property type="entry name" value="Probable tRNA modification gtpase trme, domain 1"/>
    <property type="match status" value="1"/>
</dbReference>
<dbReference type="InterPro" id="IPR004520">
    <property type="entry name" value="GTPase_MnmE"/>
</dbReference>
<evidence type="ECO:0000256" key="2">
    <source>
        <dbReference type="ARBA" id="ARBA00022490"/>
    </source>
</evidence>
<name>A0A2L2X8G3_9FIRM</name>
<dbReference type="InterPro" id="IPR005225">
    <property type="entry name" value="Small_GTP-bd"/>
</dbReference>
<dbReference type="PANTHER" id="PTHR42714">
    <property type="entry name" value="TRNA MODIFICATION GTPASE GTPBP3"/>
    <property type="match status" value="1"/>
</dbReference>
<evidence type="ECO:0000256" key="7">
    <source>
        <dbReference type="ARBA" id="ARBA00022842"/>
    </source>
</evidence>
<comment type="caution">
    <text evidence="10">Lacks conserved residue(s) required for the propagation of feature annotation.</text>
</comment>
<dbReference type="InterPro" id="IPR025867">
    <property type="entry name" value="MnmE_helical"/>
</dbReference>
<keyword evidence="5 10" id="KW-0547">Nucleotide-binding</keyword>
<dbReference type="GO" id="GO:0002098">
    <property type="term" value="P:tRNA wobble uridine modification"/>
    <property type="evidence" value="ECO:0007669"/>
    <property type="project" value="TreeGrafter"/>
</dbReference>
<dbReference type="CDD" id="cd04164">
    <property type="entry name" value="trmE"/>
    <property type="match status" value="1"/>
</dbReference>
<gene>
    <name evidence="10" type="primary">mnmE</name>
    <name evidence="10" type="synonym">trmE</name>
    <name evidence="13" type="ORF">DCCM_0703</name>
</gene>
<protein>
    <recommendedName>
        <fullName evidence="10">tRNA modification GTPase MnmE</fullName>
        <ecNumber evidence="10">3.6.-.-</ecNumber>
    </recommendedName>
</protein>
<dbReference type="GO" id="GO:0005525">
    <property type="term" value="F:GTP binding"/>
    <property type="evidence" value="ECO:0007669"/>
    <property type="project" value="UniProtKB-UniRule"/>
</dbReference>
<feature type="binding site" evidence="10">
    <location>
        <begin position="301"/>
        <end position="304"/>
    </location>
    <ligand>
        <name>GTP</name>
        <dbReference type="ChEBI" id="CHEBI:37565"/>
    </ligand>
</feature>
<dbReference type="InterPro" id="IPR027266">
    <property type="entry name" value="TrmE/GcvT-like"/>
</dbReference>
<dbReference type="NCBIfam" id="TIGR00231">
    <property type="entry name" value="small_GTP"/>
    <property type="match status" value="1"/>
</dbReference>
<comment type="function">
    <text evidence="10">Exhibits a very high intrinsic GTPase hydrolysis rate. Involved in the addition of a carboxymethylaminomethyl (cmnm) group at the wobble position (U34) of certain tRNAs, forming tRNA-cmnm(5)s(2)U34.</text>
</comment>
<evidence type="ECO:0000256" key="9">
    <source>
        <dbReference type="ARBA" id="ARBA00023134"/>
    </source>
</evidence>
<evidence type="ECO:0000256" key="10">
    <source>
        <dbReference type="HAMAP-Rule" id="MF_00379"/>
    </source>
</evidence>
<comment type="caution">
    <text evidence="13">The sequence shown here is derived from an EMBL/GenBank/DDBJ whole genome shotgun (WGS) entry which is preliminary data.</text>
</comment>
<dbReference type="EC" id="3.6.-.-" evidence="10"/>
<comment type="cofactor">
    <cofactor evidence="10">
        <name>K(+)</name>
        <dbReference type="ChEBI" id="CHEBI:29103"/>
    </cofactor>
    <text evidence="10">Binds 1 potassium ion per subunit.</text>
</comment>
<feature type="binding site" evidence="10">
    <location>
        <position position="257"/>
    </location>
    <ligand>
        <name>K(+)</name>
        <dbReference type="ChEBI" id="CHEBI:29103"/>
    </ligand>
</feature>
<reference evidence="14" key="1">
    <citation type="submission" date="2018-02" db="EMBL/GenBank/DDBJ databases">
        <title>Genome sequence of Desulfocucumis palustris strain NAW-5.</title>
        <authorList>
            <person name="Watanabe M."/>
            <person name="Kojima H."/>
            <person name="Fukui M."/>
        </authorList>
    </citation>
    <scope>NUCLEOTIDE SEQUENCE [LARGE SCALE GENOMIC DNA]</scope>
    <source>
        <strain evidence="14">NAW-5</strain>
    </source>
</reference>
<dbReference type="PROSITE" id="PS51709">
    <property type="entry name" value="G_TRME"/>
    <property type="match status" value="1"/>
</dbReference>
<feature type="binding site" evidence="10">
    <location>
        <position position="281"/>
    </location>
    <ligand>
        <name>K(+)</name>
        <dbReference type="ChEBI" id="CHEBI:29103"/>
    </ligand>
</feature>
<dbReference type="GO" id="GO:0003924">
    <property type="term" value="F:GTPase activity"/>
    <property type="evidence" value="ECO:0007669"/>
    <property type="project" value="UniProtKB-UniRule"/>
</dbReference>
<dbReference type="Pfam" id="PF01926">
    <property type="entry name" value="MMR_HSR1"/>
    <property type="match status" value="1"/>
</dbReference>
<dbReference type="InterPro" id="IPR031168">
    <property type="entry name" value="G_TrmE"/>
</dbReference>
<feature type="binding site" evidence="10">
    <location>
        <position position="479"/>
    </location>
    <ligand>
        <name>(6S)-5-formyl-5,6,7,8-tetrahydrofolate</name>
        <dbReference type="ChEBI" id="CHEBI:57457"/>
    </ligand>
</feature>
<dbReference type="Gene3D" id="3.40.50.300">
    <property type="entry name" value="P-loop containing nucleotide triphosphate hydrolases"/>
    <property type="match status" value="1"/>
</dbReference>
<dbReference type="InterPro" id="IPR006073">
    <property type="entry name" value="GTP-bd"/>
</dbReference>
<feature type="binding site" evidence="10">
    <location>
        <begin position="276"/>
        <end position="282"/>
    </location>
    <ligand>
        <name>GTP</name>
        <dbReference type="ChEBI" id="CHEBI:37565"/>
    </ligand>
</feature>
<evidence type="ECO:0000256" key="6">
    <source>
        <dbReference type="ARBA" id="ARBA00022801"/>
    </source>
</evidence>
<dbReference type="Proteomes" id="UP000239549">
    <property type="component" value="Unassembled WGS sequence"/>
</dbReference>
<evidence type="ECO:0000313" key="13">
    <source>
        <dbReference type="EMBL" id="GBF32507.1"/>
    </source>
</evidence>
<dbReference type="NCBIfam" id="TIGR00450">
    <property type="entry name" value="mnmE_trmE_thdF"/>
    <property type="match status" value="1"/>
</dbReference>
<dbReference type="InterPro" id="IPR027417">
    <property type="entry name" value="P-loop_NTPase"/>
</dbReference>
<evidence type="ECO:0000313" key="14">
    <source>
        <dbReference type="Proteomes" id="UP000239549"/>
    </source>
</evidence>
<feature type="binding site" evidence="10">
    <location>
        <position position="282"/>
    </location>
    <ligand>
        <name>Mg(2+)</name>
        <dbReference type="ChEBI" id="CHEBI:18420"/>
    </ligand>
</feature>
<feature type="binding site" evidence="10">
    <location>
        <position position="112"/>
    </location>
    <ligand>
        <name>(6S)-5-formyl-5,6,7,8-tetrahydrofolate</name>
        <dbReference type="ChEBI" id="CHEBI:57457"/>
    </ligand>
</feature>
<dbReference type="Gene3D" id="1.20.120.430">
    <property type="entry name" value="tRNA modification GTPase MnmE domain 2"/>
    <property type="match status" value="1"/>
</dbReference>
<feature type="binding site" evidence="10">
    <location>
        <position position="278"/>
    </location>
    <ligand>
        <name>K(+)</name>
        <dbReference type="ChEBI" id="CHEBI:29103"/>
    </ligand>
</feature>
<feature type="domain" description="TrmE-type G" evidence="12">
    <location>
        <begin position="247"/>
        <end position="400"/>
    </location>
</feature>
<dbReference type="PANTHER" id="PTHR42714:SF2">
    <property type="entry name" value="TRNA MODIFICATION GTPASE GTPBP3, MITOCHONDRIAL"/>
    <property type="match status" value="1"/>
</dbReference>
<dbReference type="FunFam" id="3.30.1360.120:FF:000003">
    <property type="entry name" value="tRNA modification GTPase MnmE"/>
    <property type="match status" value="1"/>
</dbReference>
<feature type="binding site" evidence="10">
    <location>
        <begin position="257"/>
        <end position="262"/>
    </location>
    <ligand>
        <name>GTP</name>
        <dbReference type="ChEBI" id="CHEBI:37565"/>
    </ligand>
</feature>
<feature type="binding site" evidence="10">
    <location>
        <position position="261"/>
    </location>
    <ligand>
        <name>Mg(2+)</name>
        <dbReference type="ChEBI" id="CHEBI:18420"/>
    </ligand>
</feature>
<dbReference type="GO" id="GO:0046872">
    <property type="term" value="F:metal ion binding"/>
    <property type="evidence" value="ECO:0007669"/>
    <property type="project" value="UniProtKB-KW"/>
</dbReference>
<proteinExistence type="inferred from homology"/>
<dbReference type="CDD" id="cd14858">
    <property type="entry name" value="TrmE_N"/>
    <property type="match status" value="1"/>
</dbReference>
<keyword evidence="2 10" id="KW-0963">Cytoplasm</keyword>
<dbReference type="EMBL" id="BFAV01000038">
    <property type="protein sequence ID" value="GBF32507.1"/>
    <property type="molecule type" value="Genomic_DNA"/>
</dbReference>
<keyword evidence="4 10" id="KW-0479">Metal-binding</keyword>
<dbReference type="GO" id="GO:0030488">
    <property type="term" value="P:tRNA methylation"/>
    <property type="evidence" value="ECO:0007669"/>
    <property type="project" value="TreeGrafter"/>
</dbReference>
<evidence type="ECO:0000256" key="1">
    <source>
        <dbReference type="ARBA" id="ARBA00011043"/>
    </source>
</evidence>
<dbReference type="Pfam" id="PF12631">
    <property type="entry name" value="MnmE_helical"/>
    <property type="match status" value="1"/>
</dbReference>
<comment type="subunit">
    <text evidence="10">Homodimer. Heterotetramer of two MnmE and two MnmG subunits.</text>
</comment>
<dbReference type="GO" id="GO:0042802">
    <property type="term" value="F:identical protein binding"/>
    <property type="evidence" value="ECO:0007669"/>
    <property type="project" value="UniProtKB-ARBA"/>
</dbReference>
<dbReference type="SUPFAM" id="SSF52540">
    <property type="entry name" value="P-loop containing nucleoside triphosphate hydrolases"/>
    <property type="match status" value="1"/>
</dbReference>
<keyword evidence="14" id="KW-1185">Reference proteome</keyword>
<evidence type="ECO:0000259" key="12">
    <source>
        <dbReference type="PROSITE" id="PS51709"/>
    </source>
</evidence>
<keyword evidence="7 10" id="KW-0460">Magnesium</keyword>
<dbReference type="HAMAP" id="MF_00379">
    <property type="entry name" value="GTPase_MnmE"/>
    <property type="match status" value="1"/>
</dbReference>
<dbReference type="FunFam" id="3.40.50.300:FF:000494">
    <property type="entry name" value="tRNA modification GTPase MnmE"/>
    <property type="match status" value="1"/>
</dbReference>
<dbReference type="Pfam" id="PF10396">
    <property type="entry name" value="TrmE_N"/>
    <property type="match status" value="1"/>
</dbReference>
<evidence type="ECO:0000256" key="11">
    <source>
        <dbReference type="RuleBase" id="RU003313"/>
    </source>
</evidence>
<keyword evidence="9 10" id="KW-0342">GTP-binding</keyword>
<dbReference type="SUPFAM" id="SSF116878">
    <property type="entry name" value="TrmE connector domain"/>
    <property type="match status" value="1"/>
</dbReference>
<dbReference type="InterPro" id="IPR027368">
    <property type="entry name" value="MnmE_dom2"/>
</dbReference>
<feature type="binding site" evidence="10">
    <location>
        <position position="276"/>
    </location>
    <ligand>
        <name>K(+)</name>
        <dbReference type="ChEBI" id="CHEBI:29103"/>
    </ligand>
</feature>
<feature type="binding site" evidence="10">
    <location>
        <position position="48"/>
    </location>
    <ligand>
        <name>(6S)-5-formyl-5,6,7,8-tetrahydrofolate</name>
        <dbReference type="ChEBI" id="CHEBI:57457"/>
    </ligand>
</feature>
<accession>A0A2L2X8G3</accession>
<dbReference type="NCBIfam" id="NF003661">
    <property type="entry name" value="PRK05291.1-3"/>
    <property type="match status" value="1"/>
</dbReference>
<evidence type="ECO:0000256" key="5">
    <source>
        <dbReference type="ARBA" id="ARBA00022741"/>
    </source>
</evidence>
<feature type="binding site" evidence="10">
    <location>
        <position position="151"/>
    </location>
    <ligand>
        <name>(6S)-5-formyl-5,6,7,8-tetrahydrofolate</name>
        <dbReference type="ChEBI" id="CHEBI:57457"/>
    </ligand>
</feature>
<organism evidence="13 14">
    <name type="scientific">Desulfocucumis palustris</name>
    <dbReference type="NCBI Taxonomy" id="1898651"/>
    <lineage>
        <taxon>Bacteria</taxon>
        <taxon>Bacillati</taxon>
        <taxon>Bacillota</taxon>
        <taxon>Clostridia</taxon>
        <taxon>Eubacteriales</taxon>
        <taxon>Desulfocucumaceae</taxon>
        <taxon>Desulfocucumis</taxon>
    </lineage>
</organism>
<sequence length="479" mass="52514">MKNRLGFFKGNVSNVIIHAIHVGCCLMLYDTIAAVSTPLGEGGIGIVRISGEEALEIVKKIFVSPRGKDWYKGSHRMYYGHIVHPVHRGIIDEVLLSVMKAPHTYTREDVVEINCHGGTVPLREVLKTVIEAGARQGLPGEFTKRAFLNGRLDLTQAESVIDIIRAKTDSSLRVAMNQLKGALSGKITNIQDQMLGLLAGLEAAIDFPEDEVEEKTKIEMMKSAELIKIQLEELITGAETGKIYREGIRTVIAGRPNVGKSSLLNALLRENRAIVTEIPGTTRDIIEEMLNIRGIPLKLIDTAGIRETEDIVEKIGVEKTRESLEGADLVLLVVDVLTGITGEDKRVLGRFKDKKILVIMNKIDLQENDPADCGFPVVKLSALTGEGLKILEDKIVEVALAGGMNMPEAVTVSNVRHQTSIINAKKNMEDFIVSLKADLPPDLLSVELRAAWESLGEITGSTVTEDLLDRIFTDFCIGK</sequence>
<comment type="similarity">
    <text evidence="1 10 11">Belongs to the TRAFAC class TrmE-Era-EngA-EngB-Septin-like GTPase superfamily. TrmE GTPase family.</text>
</comment>
<dbReference type="InterPro" id="IPR018948">
    <property type="entry name" value="GTP-bd_TrmE_N"/>
</dbReference>
<keyword evidence="3 10" id="KW-0819">tRNA processing</keyword>
<evidence type="ECO:0000256" key="4">
    <source>
        <dbReference type="ARBA" id="ARBA00022723"/>
    </source>
</evidence>